<dbReference type="InterPro" id="IPR010935">
    <property type="entry name" value="SMC_hinge"/>
</dbReference>
<dbReference type="AlphaFoldDB" id="A0A9D1EWY6"/>
<feature type="coiled-coil region" evidence="2">
    <location>
        <begin position="222"/>
        <end position="273"/>
    </location>
</feature>
<protein>
    <submittedName>
        <fullName evidence="4">AAA family ATPase</fullName>
    </submittedName>
</protein>
<dbReference type="Pfam" id="PF06470">
    <property type="entry name" value="SMC_hinge"/>
    <property type="match status" value="1"/>
</dbReference>
<dbReference type="InterPro" id="IPR027417">
    <property type="entry name" value="P-loop_NTPase"/>
</dbReference>
<reference evidence="4" key="2">
    <citation type="journal article" date="2021" name="PeerJ">
        <title>Extensive microbial diversity within the chicken gut microbiome revealed by metagenomics and culture.</title>
        <authorList>
            <person name="Gilroy R."/>
            <person name="Ravi A."/>
            <person name="Getino M."/>
            <person name="Pursley I."/>
            <person name="Horton D.L."/>
            <person name="Alikhan N.F."/>
            <person name="Baker D."/>
            <person name="Gharbi K."/>
            <person name="Hall N."/>
            <person name="Watson M."/>
            <person name="Adriaenssens E.M."/>
            <person name="Foster-Nyarko E."/>
            <person name="Jarju S."/>
            <person name="Secka A."/>
            <person name="Antonio M."/>
            <person name="Oren A."/>
            <person name="Chaudhuri R.R."/>
            <person name="La Ragione R."/>
            <person name="Hildebrand F."/>
            <person name="Pallen M.J."/>
        </authorList>
    </citation>
    <scope>NUCLEOTIDE SEQUENCE</scope>
    <source>
        <strain evidence="4">CHK190-19873</strain>
    </source>
</reference>
<feature type="coiled-coil region" evidence="2">
    <location>
        <begin position="303"/>
        <end position="367"/>
    </location>
</feature>
<dbReference type="EMBL" id="DVIQ01000115">
    <property type="protein sequence ID" value="HIS33266.1"/>
    <property type="molecule type" value="Genomic_DNA"/>
</dbReference>
<dbReference type="SUPFAM" id="SSF52540">
    <property type="entry name" value="P-loop containing nucleoside triphosphate hydrolases"/>
    <property type="match status" value="1"/>
</dbReference>
<dbReference type="Proteomes" id="UP000823935">
    <property type="component" value="Unassembled WGS sequence"/>
</dbReference>
<evidence type="ECO:0000256" key="1">
    <source>
        <dbReference type="ARBA" id="ARBA00023054"/>
    </source>
</evidence>
<dbReference type="InterPro" id="IPR036277">
    <property type="entry name" value="SMC_hinge_sf"/>
</dbReference>
<name>A0A9D1EWY6_9FIRM</name>
<dbReference type="GO" id="GO:0051276">
    <property type="term" value="P:chromosome organization"/>
    <property type="evidence" value="ECO:0007669"/>
    <property type="project" value="InterPro"/>
</dbReference>
<organism evidence="4 5">
    <name type="scientific">Candidatus Limivivens intestinipullorum</name>
    <dbReference type="NCBI Taxonomy" id="2840858"/>
    <lineage>
        <taxon>Bacteria</taxon>
        <taxon>Bacillati</taxon>
        <taxon>Bacillota</taxon>
        <taxon>Clostridia</taxon>
        <taxon>Lachnospirales</taxon>
        <taxon>Lachnospiraceae</taxon>
        <taxon>Lachnospiraceae incertae sedis</taxon>
        <taxon>Candidatus Limivivens</taxon>
    </lineage>
</organism>
<evidence type="ECO:0000313" key="5">
    <source>
        <dbReference type="Proteomes" id="UP000823935"/>
    </source>
</evidence>
<dbReference type="Pfam" id="PF13558">
    <property type="entry name" value="SbcC_Walker_B"/>
    <property type="match status" value="1"/>
</dbReference>
<dbReference type="Gene3D" id="3.40.50.300">
    <property type="entry name" value="P-loop containing nucleotide triphosphate hydrolases"/>
    <property type="match status" value="2"/>
</dbReference>
<proteinExistence type="predicted"/>
<feature type="coiled-coil region" evidence="2">
    <location>
        <begin position="835"/>
        <end position="888"/>
    </location>
</feature>
<keyword evidence="1 2" id="KW-0175">Coiled coil</keyword>
<accession>A0A9D1EWY6</accession>
<dbReference type="Pfam" id="PF13555">
    <property type="entry name" value="AAA_29"/>
    <property type="match status" value="1"/>
</dbReference>
<dbReference type="GO" id="GO:0005694">
    <property type="term" value="C:chromosome"/>
    <property type="evidence" value="ECO:0007669"/>
    <property type="project" value="InterPro"/>
</dbReference>
<sequence>MTKTEIYRKSATRLLLIQWSRFQWVTIKLEGSTLITGVNGIGKSTVLDAMTYLLTGNTQFNKAAKDRDRTVLGYVRGDTKSNGAERYLRRDQVISYVAMEFDDPIAGRPLVAAVCIESPNETARPVSSWFVCPGTSIDEINFARRDGRMLRVTPRSELTVRGERLKSAAFLGRDRGTEQILRALGLRCPVSQYRSKLLKMMAFNPENNIDQFIQDCVLEPGKVESLQELREQKRQFERMREMYEGLRQGKIQLEEIERRSAEYENKKRSLQIRELMLSYQELRGRQEEERTLRSREETLGERLKELNDRHAELGRLQTEAQERLRAAESNDLFRGMRSSLDALKRQIDTAEEEIRRREERLAEVLRLQKDVKELLALLGDALPVSGEELACLADLAGREHSQEAKSAAFKALGERAGNLDSLYERSKIHLQDAIREREKTIGELAEKIRRLEANILVFPPEIEKARDRIREGLKARGIHTDVHIFAELVQEITDPAWRRAIETFLGRKRFYIIVDGAYCRTAMEILKEQKLYAGNVVITDKLPQTEEAKGSAAEILRIPNVYARRYANYLLNGIHLCEDLDELREYPKGGLTREGMLAKSFAASVMDMTKTELCLGEDAVRCQLAQAKEDKETQEELQRGDRRELDGVLKRRKAIGRIDWDGSRYDFGAAARLEETRERKKKLEEDEREIRENPDFTAVLKEQAAAKDQAEEANRRLARNSQDMGACESLAEECGRQRKELSGLLYQRQREFEEGCEKNPELKEPMLEEYQRLLAKKKDNTVKVITPKTVENLKGELRECEKRVEDAQLQYCRITGTDVNRRGVGYIRYYREEYRDLAHVKIEEAQQKLQKQAERLESAFMNDFVAEIDEAVREAKREMEAINRELRQIPFGNDTYRFVMREKPDRAIFFRICKKLENYMNSPEVYMNSGREDEEMEHDIREFMGIILEEQDELEYTDYRRYFSYDMEISSRQGKTEVLADLSKKQGSASNGEKQTPYFIILAASLLQCYPRNACCARLAFIDEAFSALSRERIEQMVKYFEENQFQVFYAAPPEKISSIGAFIHSTVSLVETGRYTNAVEGLVKG</sequence>
<reference evidence="4" key="1">
    <citation type="submission" date="2020-10" db="EMBL/GenBank/DDBJ databases">
        <authorList>
            <person name="Gilroy R."/>
        </authorList>
    </citation>
    <scope>NUCLEOTIDE SEQUENCE</scope>
    <source>
        <strain evidence="4">CHK190-19873</strain>
    </source>
</reference>
<dbReference type="GO" id="GO:0005524">
    <property type="term" value="F:ATP binding"/>
    <property type="evidence" value="ECO:0007669"/>
    <property type="project" value="InterPro"/>
</dbReference>
<feature type="domain" description="SMC hinge" evidence="3">
    <location>
        <begin position="494"/>
        <end position="582"/>
    </location>
</feature>
<dbReference type="SUPFAM" id="SSF75553">
    <property type="entry name" value="Smc hinge domain"/>
    <property type="match status" value="1"/>
</dbReference>
<evidence type="ECO:0000313" key="4">
    <source>
        <dbReference type="EMBL" id="HIS33266.1"/>
    </source>
</evidence>
<gene>
    <name evidence="4" type="ORF">IAB44_17240</name>
</gene>
<comment type="caution">
    <text evidence="4">The sequence shown here is derived from an EMBL/GenBank/DDBJ whole genome shotgun (WGS) entry which is preliminary data.</text>
</comment>
<evidence type="ECO:0000256" key="2">
    <source>
        <dbReference type="SAM" id="Coils"/>
    </source>
</evidence>
<evidence type="ECO:0000259" key="3">
    <source>
        <dbReference type="Pfam" id="PF06470"/>
    </source>
</evidence>
<feature type="coiled-coil region" evidence="2">
    <location>
        <begin position="673"/>
        <end position="723"/>
    </location>
</feature>